<feature type="chain" id="PRO_5029483529" evidence="8">
    <location>
        <begin position="28"/>
        <end position="476"/>
    </location>
</feature>
<sequence>MEESHFSRVGLIGVLFSLHGVVPLIQGFEDARDFSVTERLKTCVAQATSNQMSKRDPLRPYMDVIDNMLAQMFREDLSFKPQGGVLGENDMDYDSDEKSMATLKRHLRLAREEYYWYKSGDIDCPLLLTLLSSFVLDFYVLAVFPEPLLFVYDVISGNMFQVSDLVALGKWECSWIKWVIGALLLLYCRIKFIWLCILRKQLRKVLAIVLGTMSATILLAEATLLHLSIFSILIYSVKKQEVLVQVKFLYFSCLFLGDLLFFIFTLFFLLKFNLLINNSTRMVARYAPPISYNFLNLINCGGKKTIFEKNDLGSNKDARLVNKLSHWQGISMVLILSLDMTDCTVVEMKATTSATDGVKGYPLRPSKEETHKCGTTREAISHKYTVMIKEQGQHVSNQRTVQNNIITESHSANIEAKRFLPLRQNQEVKLIVPHLSSSNSESLDDIFQRLKRPSVDHSDEDENENGAEMKVTVSTR</sequence>
<keyword evidence="4 7" id="KW-1133">Transmembrane helix</keyword>
<evidence type="ECO:0000256" key="7">
    <source>
        <dbReference type="SAM" id="Phobius"/>
    </source>
</evidence>
<evidence type="ECO:0000256" key="5">
    <source>
        <dbReference type="ARBA" id="ARBA00023136"/>
    </source>
</evidence>
<evidence type="ECO:0000256" key="3">
    <source>
        <dbReference type="ARBA" id="ARBA00022692"/>
    </source>
</evidence>
<evidence type="ECO:0000256" key="2">
    <source>
        <dbReference type="ARBA" id="ARBA00010487"/>
    </source>
</evidence>
<dbReference type="OrthoDB" id="203099at2759"/>
<dbReference type="InterPro" id="IPR051584">
    <property type="entry name" value="GPCR-associated_LMBR1"/>
</dbReference>
<comment type="subcellular location">
    <subcellularLocation>
        <location evidence="1">Membrane</location>
        <topology evidence="1">Multi-pass membrane protein</topology>
    </subcellularLocation>
</comment>
<dbReference type="AlphaFoldDB" id="A0A7J9N151"/>
<name>A0A7J9N151_GOSSC</name>
<dbReference type="PANTHER" id="PTHR21355:SF0">
    <property type="entry name" value="G-PROTEIN COUPLED RECEPTOR-ASSOCIATED PROTEIN LMBRD2"/>
    <property type="match status" value="1"/>
</dbReference>
<proteinExistence type="inferred from homology"/>
<evidence type="ECO:0000256" key="1">
    <source>
        <dbReference type="ARBA" id="ARBA00004141"/>
    </source>
</evidence>
<feature type="transmembrane region" description="Helical" evidence="7">
    <location>
        <begin position="248"/>
        <end position="272"/>
    </location>
</feature>
<reference evidence="9 10" key="1">
    <citation type="journal article" date="2019" name="Genome Biol. Evol.">
        <title>Insights into the evolution of the New World diploid cottons (Gossypium, subgenus Houzingenia) based on genome sequencing.</title>
        <authorList>
            <person name="Grover C.E."/>
            <person name="Arick M.A. 2nd"/>
            <person name="Thrash A."/>
            <person name="Conover J.L."/>
            <person name="Sanders W.S."/>
            <person name="Peterson D.G."/>
            <person name="Frelichowski J.E."/>
            <person name="Scheffler J.A."/>
            <person name="Scheffler B.E."/>
            <person name="Wendel J.F."/>
        </authorList>
    </citation>
    <scope>NUCLEOTIDE SEQUENCE [LARGE SCALE GENOMIC DNA]</scope>
    <source>
        <strain evidence="9">1</strain>
        <tissue evidence="9">Leaf</tissue>
    </source>
</reference>
<keyword evidence="8" id="KW-0732">Signal</keyword>
<comment type="similarity">
    <text evidence="2">Belongs to the LIMR family.</text>
</comment>
<evidence type="ECO:0000256" key="4">
    <source>
        <dbReference type="ARBA" id="ARBA00022989"/>
    </source>
</evidence>
<protein>
    <submittedName>
        <fullName evidence="9">Uncharacterized protein</fullName>
    </submittedName>
</protein>
<feature type="transmembrane region" description="Helical" evidence="7">
    <location>
        <begin position="205"/>
        <end position="236"/>
    </location>
</feature>
<dbReference type="Proteomes" id="UP000593576">
    <property type="component" value="Unassembled WGS sequence"/>
</dbReference>
<feature type="region of interest" description="Disordered" evidence="6">
    <location>
        <begin position="452"/>
        <end position="476"/>
    </location>
</feature>
<keyword evidence="5 7" id="KW-0472">Membrane</keyword>
<keyword evidence="3 7" id="KW-0812">Transmembrane</keyword>
<feature type="signal peptide" evidence="8">
    <location>
        <begin position="1"/>
        <end position="27"/>
    </location>
</feature>
<dbReference type="GO" id="GO:0016020">
    <property type="term" value="C:membrane"/>
    <property type="evidence" value="ECO:0007669"/>
    <property type="project" value="UniProtKB-SubCell"/>
</dbReference>
<organism evidence="9 10">
    <name type="scientific">Gossypium schwendimanii</name>
    <name type="common">Cotton</name>
    <dbReference type="NCBI Taxonomy" id="34291"/>
    <lineage>
        <taxon>Eukaryota</taxon>
        <taxon>Viridiplantae</taxon>
        <taxon>Streptophyta</taxon>
        <taxon>Embryophyta</taxon>
        <taxon>Tracheophyta</taxon>
        <taxon>Spermatophyta</taxon>
        <taxon>Magnoliopsida</taxon>
        <taxon>eudicotyledons</taxon>
        <taxon>Gunneridae</taxon>
        <taxon>Pentapetalae</taxon>
        <taxon>rosids</taxon>
        <taxon>malvids</taxon>
        <taxon>Malvales</taxon>
        <taxon>Malvaceae</taxon>
        <taxon>Malvoideae</taxon>
        <taxon>Gossypium</taxon>
    </lineage>
</organism>
<evidence type="ECO:0000313" key="9">
    <source>
        <dbReference type="EMBL" id="MBA0877012.1"/>
    </source>
</evidence>
<comment type="caution">
    <text evidence="9">The sequence shown here is derived from an EMBL/GenBank/DDBJ whole genome shotgun (WGS) entry which is preliminary data.</text>
</comment>
<dbReference type="PANTHER" id="PTHR21355">
    <property type="entry name" value="G-PROTEIN COUPLED RECEPTOR-ASSOCIATED PROTEIN LMBRD2"/>
    <property type="match status" value="1"/>
</dbReference>
<feature type="transmembrane region" description="Helical" evidence="7">
    <location>
        <begin position="175"/>
        <end position="198"/>
    </location>
</feature>
<gene>
    <name evidence="9" type="ORF">Goshw_012001</name>
</gene>
<evidence type="ECO:0000256" key="8">
    <source>
        <dbReference type="SAM" id="SignalP"/>
    </source>
</evidence>
<feature type="transmembrane region" description="Helical" evidence="7">
    <location>
        <begin position="126"/>
        <end position="144"/>
    </location>
</feature>
<keyword evidence="10" id="KW-1185">Reference proteome</keyword>
<evidence type="ECO:0000256" key="6">
    <source>
        <dbReference type="SAM" id="MobiDB-lite"/>
    </source>
</evidence>
<dbReference type="EMBL" id="JABFAF010266860">
    <property type="protein sequence ID" value="MBA0877012.1"/>
    <property type="molecule type" value="Genomic_DNA"/>
</dbReference>
<accession>A0A7J9N151</accession>
<evidence type="ECO:0000313" key="10">
    <source>
        <dbReference type="Proteomes" id="UP000593576"/>
    </source>
</evidence>